<proteinExistence type="predicted"/>
<feature type="non-terminal residue" evidence="1">
    <location>
        <position position="1"/>
    </location>
</feature>
<evidence type="ECO:0000313" key="1">
    <source>
        <dbReference type="EMBL" id="GAJ17409.1"/>
    </source>
</evidence>
<comment type="caution">
    <text evidence="1">The sequence shown here is derived from an EMBL/GenBank/DDBJ whole genome shotgun (WGS) entry which is preliminary data.</text>
</comment>
<protein>
    <submittedName>
        <fullName evidence="1">Uncharacterized protein</fullName>
    </submittedName>
</protein>
<name>X1UIQ7_9ZZZZ</name>
<organism evidence="1">
    <name type="scientific">marine sediment metagenome</name>
    <dbReference type="NCBI Taxonomy" id="412755"/>
    <lineage>
        <taxon>unclassified sequences</taxon>
        <taxon>metagenomes</taxon>
        <taxon>ecological metagenomes</taxon>
    </lineage>
</organism>
<accession>X1UIQ7</accession>
<dbReference type="EMBL" id="BARW01040351">
    <property type="protein sequence ID" value="GAJ17409.1"/>
    <property type="molecule type" value="Genomic_DNA"/>
</dbReference>
<gene>
    <name evidence="1" type="ORF">S12H4_61015</name>
</gene>
<dbReference type="AlphaFoldDB" id="X1UIQ7"/>
<reference evidence="1" key="1">
    <citation type="journal article" date="2014" name="Front. Microbiol.">
        <title>High frequency of phylogenetically diverse reductive dehalogenase-homologous genes in deep subseafloor sedimentary metagenomes.</title>
        <authorList>
            <person name="Kawai M."/>
            <person name="Futagami T."/>
            <person name="Toyoda A."/>
            <person name="Takaki Y."/>
            <person name="Nishi S."/>
            <person name="Hori S."/>
            <person name="Arai W."/>
            <person name="Tsubouchi T."/>
            <person name="Morono Y."/>
            <person name="Uchiyama I."/>
            <person name="Ito T."/>
            <person name="Fujiyama A."/>
            <person name="Inagaki F."/>
            <person name="Takami H."/>
        </authorList>
    </citation>
    <scope>NUCLEOTIDE SEQUENCE</scope>
    <source>
        <strain evidence="1">Expedition CK06-06</strain>
    </source>
</reference>
<feature type="non-terminal residue" evidence="1">
    <location>
        <position position="126"/>
    </location>
</feature>
<sequence length="126" mass="13880">VEVNGGVITSAKIKLSTESTYRDATFSADSNIITGDTTFNDNGDPVYPENSLQFSVDLSQDGTYGTDENPIVIRVKQGFTGAIEDVIDRVLKTTTGSLQIAQKYADDTLDELKDRIEDEKKRLDVR</sequence>